<organism evidence="17 18">
    <name type="scientific">Pallidibacillus pasinlerensis</name>
    <dbReference type="NCBI Taxonomy" id="2703818"/>
    <lineage>
        <taxon>Bacteria</taxon>
        <taxon>Bacillati</taxon>
        <taxon>Bacillota</taxon>
        <taxon>Bacilli</taxon>
        <taxon>Bacillales</taxon>
        <taxon>Bacillaceae</taxon>
        <taxon>Pallidibacillus</taxon>
    </lineage>
</organism>
<comment type="subcellular location">
    <subcellularLocation>
        <location evidence="2">Cell membrane</location>
        <topology evidence="2">Multi-pass membrane protein</topology>
    </subcellularLocation>
</comment>
<evidence type="ECO:0000256" key="7">
    <source>
        <dbReference type="ARBA" id="ARBA00022692"/>
    </source>
</evidence>
<accession>A0ABX0A095</accession>
<name>A0ABX0A095_9BACI</name>
<comment type="caution">
    <text evidence="17">The sequence shown here is derived from an EMBL/GenBank/DDBJ whole genome shotgun (WGS) entry which is preliminary data.</text>
</comment>
<evidence type="ECO:0000313" key="18">
    <source>
        <dbReference type="Proteomes" id="UP000743899"/>
    </source>
</evidence>
<dbReference type="PROSITE" id="PS50885">
    <property type="entry name" value="HAMP"/>
    <property type="match status" value="1"/>
</dbReference>
<dbReference type="SUPFAM" id="SSF158472">
    <property type="entry name" value="HAMP domain-like"/>
    <property type="match status" value="1"/>
</dbReference>
<evidence type="ECO:0000259" key="16">
    <source>
        <dbReference type="PROSITE" id="PS50885"/>
    </source>
</evidence>
<dbReference type="InterPro" id="IPR005467">
    <property type="entry name" value="His_kinase_dom"/>
</dbReference>
<sequence length="486" mass="56262">MKLKPWLMISYLIVMILPVIALYFFYISLSHFDEKRDFTEYMEVLEKINQLEPILMNPSFYQVQPVENYKALQEVTDASMSVVLYRPDGLKLYSTIDQSGVDIYSTHRQKFIYQDLNTLKKDFHTYQYKQPVFQNNELIGIYEITIARDDWVEGVNNRTLILGGFLIITFAVIYVGVMILLNRKLNRPLRLLKEEMDAFAKGKKGSRKLPRKKDEIGELISHFVKMKDQIEATNKEVERQQNEKEYIVAAMSHDLKTPLTSIRAYFEALSGGQLSEKEKEEYRAVVFEKLDYLKEMVDDLNLFTKLKSTEKRIEFVDVDGEEFFDMLQGGYEGTCREKGIDLTVEQKVSANYSVNVQQMIRVVDNLMSNAMRYTESGKSIWLAVVSCEYVLPKWVFPPFVEEVEEWRKNGTIIIVQNEGKAIPEKDLSKVFEPFVQVEEARGHGGTSGLGLSIAKMIMDQHSGKIKLWSHPDYGTLAACWLPEQNV</sequence>
<dbReference type="SMART" id="SM00387">
    <property type="entry name" value="HATPase_c"/>
    <property type="match status" value="1"/>
</dbReference>
<dbReference type="PANTHER" id="PTHR45528">
    <property type="entry name" value="SENSOR HISTIDINE KINASE CPXA"/>
    <property type="match status" value="1"/>
</dbReference>
<dbReference type="InterPro" id="IPR004358">
    <property type="entry name" value="Sig_transdc_His_kin-like_C"/>
</dbReference>
<proteinExistence type="predicted"/>
<keyword evidence="5" id="KW-0597">Phosphoprotein</keyword>
<dbReference type="SUPFAM" id="SSF55874">
    <property type="entry name" value="ATPase domain of HSP90 chaperone/DNA topoisomerase II/histidine kinase"/>
    <property type="match status" value="1"/>
</dbReference>
<evidence type="ECO:0000256" key="4">
    <source>
        <dbReference type="ARBA" id="ARBA00022475"/>
    </source>
</evidence>
<dbReference type="Gene3D" id="1.10.287.130">
    <property type="match status" value="1"/>
</dbReference>
<evidence type="ECO:0000256" key="1">
    <source>
        <dbReference type="ARBA" id="ARBA00000085"/>
    </source>
</evidence>
<gene>
    <name evidence="17" type="ORF">GW534_03440</name>
</gene>
<evidence type="ECO:0000256" key="11">
    <source>
        <dbReference type="ARBA" id="ARBA00022989"/>
    </source>
</evidence>
<dbReference type="SMART" id="SM00304">
    <property type="entry name" value="HAMP"/>
    <property type="match status" value="1"/>
</dbReference>
<evidence type="ECO:0000256" key="5">
    <source>
        <dbReference type="ARBA" id="ARBA00022553"/>
    </source>
</evidence>
<keyword evidence="13 14" id="KW-0472">Membrane</keyword>
<dbReference type="EMBL" id="JAACYS010000009">
    <property type="protein sequence ID" value="NCU16827.1"/>
    <property type="molecule type" value="Genomic_DNA"/>
</dbReference>
<evidence type="ECO:0000256" key="12">
    <source>
        <dbReference type="ARBA" id="ARBA00023012"/>
    </source>
</evidence>
<keyword evidence="4" id="KW-1003">Cell membrane</keyword>
<dbReference type="PROSITE" id="PS50109">
    <property type="entry name" value="HIS_KIN"/>
    <property type="match status" value="1"/>
</dbReference>
<dbReference type="CDD" id="cd06225">
    <property type="entry name" value="HAMP"/>
    <property type="match status" value="1"/>
</dbReference>
<feature type="domain" description="Histidine kinase" evidence="15">
    <location>
        <begin position="250"/>
        <end position="485"/>
    </location>
</feature>
<dbReference type="Proteomes" id="UP000743899">
    <property type="component" value="Unassembled WGS sequence"/>
</dbReference>
<feature type="transmembrane region" description="Helical" evidence="14">
    <location>
        <begin position="7"/>
        <end position="29"/>
    </location>
</feature>
<evidence type="ECO:0000256" key="14">
    <source>
        <dbReference type="SAM" id="Phobius"/>
    </source>
</evidence>
<reference evidence="17 18" key="1">
    <citation type="submission" date="2020-01" db="EMBL/GenBank/DDBJ databases">
        <title>A novel Bacillus sp. from Pasinler.</title>
        <authorList>
            <person name="Adiguzel A."/>
            <person name="Ay H."/>
            <person name="Baltaci M.O."/>
        </authorList>
    </citation>
    <scope>NUCLEOTIDE SEQUENCE [LARGE SCALE GENOMIC DNA]</scope>
    <source>
        <strain evidence="17 18">P1</strain>
    </source>
</reference>
<keyword evidence="6" id="KW-0808">Transferase</keyword>
<dbReference type="CDD" id="cd00082">
    <property type="entry name" value="HisKA"/>
    <property type="match status" value="1"/>
</dbReference>
<dbReference type="InterPro" id="IPR003661">
    <property type="entry name" value="HisK_dim/P_dom"/>
</dbReference>
<dbReference type="SMART" id="SM00388">
    <property type="entry name" value="HisKA"/>
    <property type="match status" value="1"/>
</dbReference>
<keyword evidence="10" id="KW-0067">ATP-binding</keyword>
<dbReference type="InterPro" id="IPR036097">
    <property type="entry name" value="HisK_dim/P_sf"/>
</dbReference>
<keyword evidence="12" id="KW-0902">Two-component regulatory system</keyword>
<dbReference type="Pfam" id="PF00672">
    <property type="entry name" value="HAMP"/>
    <property type="match status" value="1"/>
</dbReference>
<dbReference type="InterPro" id="IPR003660">
    <property type="entry name" value="HAMP_dom"/>
</dbReference>
<keyword evidence="8" id="KW-0547">Nucleotide-binding</keyword>
<evidence type="ECO:0000256" key="6">
    <source>
        <dbReference type="ARBA" id="ARBA00022679"/>
    </source>
</evidence>
<evidence type="ECO:0000256" key="2">
    <source>
        <dbReference type="ARBA" id="ARBA00004651"/>
    </source>
</evidence>
<evidence type="ECO:0000256" key="13">
    <source>
        <dbReference type="ARBA" id="ARBA00023136"/>
    </source>
</evidence>
<keyword evidence="7 14" id="KW-0812">Transmembrane</keyword>
<dbReference type="InterPro" id="IPR003594">
    <property type="entry name" value="HATPase_dom"/>
</dbReference>
<dbReference type="EC" id="2.7.13.3" evidence="3"/>
<dbReference type="RefSeq" id="WP_161919661.1">
    <property type="nucleotide sequence ID" value="NZ_JAACYS010000009.1"/>
</dbReference>
<dbReference type="SUPFAM" id="SSF47384">
    <property type="entry name" value="Homodimeric domain of signal transducing histidine kinase"/>
    <property type="match status" value="1"/>
</dbReference>
<protein>
    <recommendedName>
        <fullName evidence="3">histidine kinase</fullName>
        <ecNumber evidence="3">2.7.13.3</ecNumber>
    </recommendedName>
</protein>
<evidence type="ECO:0000256" key="8">
    <source>
        <dbReference type="ARBA" id="ARBA00022741"/>
    </source>
</evidence>
<evidence type="ECO:0000256" key="9">
    <source>
        <dbReference type="ARBA" id="ARBA00022777"/>
    </source>
</evidence>
<evidence type="ECO:0000256" key="3">
    <source>
        <dbReference type="ARBA" id="ARBA00012438"/>
    </source>
</evidence>
<keyword evidence="18" id="KW-1185">Reference proteome</keyword>
<evidence type="ECO:0000259" key="15">
    <source>
        <dbReference type="PROSITE" id="PS50109"/>
    </source>
</evidence>
<feature type="domain" description="HAMP" evidence="16">
    <location>
        <begin position="183"/>
        <end position="235"/>
    </location>
</feature>
<feature type="transmembrane region" description="Helical" evidence="14">
    <location>
        <begin position="160"/>
        <end position="181"/>
    </location>
</feature>
<dbReference type="Gene3D" id="3.30.565.10">
    <property type="entry name" value="Histidine kinase-like ATPase, C-terminal domain"/>
    <property type="match status" value="1"/>
</dbReference>
<evidence type="ECO:0000256" key="10">
    <source>
        <dbReference type="ARBA" id="ARBA00022840"/>
    </source>
</evidence>
<dbReference type="Pfam" id="PF00512">
    <property type="entry name" value="HisKA"/>
    <property type="match status" value="1"/>
</dbReference>
<dbReference type="InterPro" id="IPR050398">
    <property type="entry name" value="HssS/ArlS-like"/>
</dbReference>
<evidence type="ECO:0000313" key="17">
    <source>
        <dbReference type="EMBL" id="NCU16827.1"/>
    </source>
</evidence>
<keyword evidence="9" id="KW-0418">Kinase</keyword>
<dbReference type="InterPro" id="IPR036890">
    <property type="entry name" value="HATPase_C_sf"/>
</dbReference>
<dbReference type="PRINTS" id="PR00344">
    <property type="entry name" value="BCTRLSENSOR"/>
</dbReference>
<dbReference type="PANTHER" id="PTHR45528:SF1">
    <property type="entry name" value="SENSOR HISTIDINE KINASE CPXA"/>
    <property type="match status" value="1"/>
</dbReference>
<dbReference type="Gene3D" id="6.10.340.10">
    <property type="match status" value="1"/>
</dbReference>
<comment type="catalytic activity">
    <reaction evidence="1">
        <text>ATP + protein L-histidine = ADP + protein N-phospho-L-histidine.</text>
        <dbReference type="EC" id="2.7.13.3"/>
    </reaction>
</comment>
<keyword evidence="11 14" id="KW-1133">Transmembrane helix</keyword>
<dbReference type="Pfam" id="PF02518">
    <property type="entry name" value="HATPase_c"/>
    <property type="match status" value="1"/>
</dbReference>